<dbReference type="Gene3D" id="3.50.50.60">
    <property type="entry name" value="FAD/NAD(P)-binding domain"/>
    <property type="match status" value="1"/>
</dbReference>
<evidence type="ECO:0000313" key="4">
    <source>
        <dbReference type="EMBL" id="APU14289.1"/>
    </source>
</evidence>
<proteinExistence type="inferred from homology"/>
<dbReference type="EMBL" id="CP016076">
    <property type="protein sequence ID" value="APU14289.1"/>
    <property type="molecule type" value="Genomic_DNA"/>
</dbReference>
<protein>
    <submittedName>
        <fullName evidence="4">FAD binding protein</fullName>
    </submittedName>
</protein>
<evidence type="ECO:0000259" key="3">
    <source>
        <dbReference type="Pfam" id="PF01494"/>
    </source>
</evidence>
<comment type="similarity">
    <text evidence="2">Belongs to the flavin-dependent halogenase family. Bacterial tryptophan halogenase subfamily.</text>
</comment>
<organism evidence="4 5">
    <name type="scientific">Actinoalloteichus fjordicus</name>
    <dbReference type="NCBI Taxonomy" id="1612552"/>
    <lineage>
        <taxon>Bacteria</taxon>
        <taxon>Bacillati</taxon>
        <taxon>Actinomycetota</taxon>
        <taxon>Actinomycetes</taxon>
        <taxon>Pseudonocardiales</taxon>
        <taxon>Pseudonocardiaceae</taxon>
        <taxon>Actinoalloteichus</taxon>
    </lineage>
</organism>
<dbReference type="RefSeq" id="WP_075743676.1">
    <property type="nucleotide sequence ID" value="NZ_CP016076.1"/>
</dbReference>
<dbReference type="InterPro" id="IPR036188">
    <property type="entry name" value="FAD/NAD-bd_sf"/>
</dbReference>
<dbReference type="PRINTS" id="PR00420">
    <property type="entry name" value="RNGMNOXGNASE"/>
</dbReference>
<dbReference type="PANTHER" id="PTHR43747:SF5">
    <property type="entry name" value="FAD-BINDING DOMAIN-CONTAINING PROTEIN"/>
    <property type="match status" value="1"/>
</dbReference>
<dbReference type="InterPro" id="IPR002938">
    <property type="entry name" value="FAD-bd"/>
</dbReference>
<dbReference type="GO" id="GO:0071949">
    <property type="term" value="F:FAD binding"/>
    <property type="evidence" value="ECO:0007669"/>
    <property type="project" value="InterPro"/>
</dbReference>
<evidence type="ECO:0000313" key="5">
    <source>
        <dbReference type="Proteomes" id="UP000185511"/>
    </source>
</evidence>
<keyword evidence="5" id="KW-1185">Reference proteome</keyword>
<name>A0AAC9LCA7_9PSEU</name>
<dbReference type="PANTHER" id="PTHR43747">
    <property type="entry name" value="FAD-BINDING PROTEIN"/>
    <property type="match status" value="1"/>
</dbReference>
<sequence length="439" mass="47646">MRRALVLGGGIAGLTAAVVLAEYAEEVIVVDRDDLATDSAPRRGTPAAPHSLGIHELARRQFDRWLPGLIETLVDEGARPVDSGSHWHVDGVRKAPVVGEPLICLTAPFLERHLRDRAAALPAVRFVRGKATGLTHHGSRVDGALVAEPGRRGPGDRISADLVVDAMGRSSRLGEWLGRAGYPTPPTRRVVIDLGYATRLYRRDPGQRVDDTDSVYSLRTGRLGPAGGLLLLPVEGDRWSATVVGYGDDRPTRDVEDFEARCRTEPVSALNRLVQSGEPVSEVSASRHRDSRRRDFHRMRRLPAGLVALGDAVASLNPMYGQGLSVAMLQASALHAWLRTRPAIDEPAEGYFDRSRVVVDAAWQLSAAEDLLLPNAEGRGALGLPLSRGLAGLLARATITDAGVHRQYLDVAAMRRHPRELARPRFVLSTMRAALRSTS</sequence>
<dbReference type="Proteomes" id="UP000185511">
    <property type="component" value="Chromosome"/>
</dbReference>
<reference evidence="5" key="1">
    <citation type="submission" date="2016-06" db="EMBL/GenBank/DDBJ databases">
        <title>Complete genome sequence of Actinoalloteichus fjordicus DSM 46855 (=ADI127-17), type strain of the new species Actinoalloteichus fjordicus.</title>
        <authorList>
            <person name="Ruckert C."/>
            <person name="Nouioui I."/>
            <person name="Willmese J."/>
            <person name="van Wezel G."/>
            <person name="Klenk H.-P."/>
            <person name="Kalinowski J."/>
            <person name="Zotchev S.B."/>
        </authorList>
    </citation>
    <scope>NUCLEOTIDE SEQUENCE [LARGE SCALE GENOMIC DNA]</scope>
    <source>
        <strain evidence="5">ADI127-7</strain>
    </source>
</reference>
<dbReference type="KEGG" id="acad:UA74_11145"/>
<dbReference type="GO" id="GO:0016491">
    <property type="term" value="F:oxidoreductase activity"/>
    <property type="evidence" value="ECO:0007669"/>
    <property type="project" value="UniProtKB-KW"/>
</dbReference>
<accession>A0AAC9LCA7</accession>
<dbReference type="InterPro" id="IPR050816">
    <property type="entry name" value="Flavin-dep_Halogenase_NPB"/>
</dbReference>
<feature type="domain" description="FAD-binding" evidence="3">
    <location>
        <begin position="4"/>
        <end position="335"/>
    </location>
</feature>
<dbReference type="SUPFAM" id="SSF51905">
    <property type="entry name" value="FAD/NAD(P)-binding domain"/>
    <property type="match status" value="1"/>
</dbReference>
<evidence type="ECO:0000256" key="1">
    <source>
        <dbReference type="ARBA" id="ARBA00023002"/>
    </source>
</evidence>
<evidence type="ECO:0000256" key="2">
    <source>
        <dbReference type="ARBA" id="ARBA00038396"/>
    </source>
</evidence>
<dbReference type="AlphaFoldDB" id="A0AAC9LCA7"/>
<keyword evidence="1" id="KW-0560">Oxidoreductase</keyword>
<dbReference type="Pfam" id="PF01494">
    <property type="entry name" value="FAD_binding_3"/>
    <property type="match status" value="1"/>
</dbReference>
<gene>
    <name evidence="4" type="ORF">UA74_11145</name>
</gene>